<protein>
    <submittedName>
        <fullName evidence="2">(northern house mosquito) hypothetical protein</fullName>
    </submittedName>
</protein>
<name>A0A8D8KFZ4_CULPI</name>
<feature type="transmembrane region" description="Helical" evidence="1">
    <location>
        <begin position="20"/>
        <end position="42"/>
    </location>
</feature>
<accession>A0A8D8KFZ4</accession>
<dbReference type="AlphaFoldDB" id="A0A8D8KFZ4"/>
<keyword evidence="1" id="KW-1133">Transmembrane helix</keyword>
<dbReference type="EMBL" id="HBUE01218448">
    <property type="protein sequence ID" value="CAG6538346.1"/>
    <property type="molecule type" value="Transcribed_RNA"/>
</dbReference>
<dbReference type="EMBL" id="HBUE01325012">
    <property type="protein sequence ID" value="CAG6590359.1"/>
    <property type="molecule type" value="Transcribed_RNA"/>
</dbReference>
<dbReference type="EMBL" id="HBUE01325013">
    <property type="protein sequence ID" value="CAG6590360.1"/>
    <property type="molecule type" value="Transcribed_RNA"/>
</dbReference>
<evidence type="ECO:0000313" key="2">
    <source>
        <dbReference type="EMBL" id="CAG6590359.1"/>
    </source>
</evidence>
<dbReference type="EMBL" id="HBUE01218445">
    <property type="protein sequence ID" value="CAG6538345.1"/>
    <property type="molecule type" value="Transcribed_RNA"/>
</dbReference>
<keyword evidence="1" id="KW-0812">Transmembrane</keyword>
<sequence>MEHVSKLRMNLEKQESLVKLGILTTAAILCECFFALFCRLLFVDCFGGAFPEQGLQRRGTFKELTVLKLISFLKGITRKWCLCEFEIKNRIVFVQFFFRKLPVFSKTNFPVLMKGRFLKELNQM</sequence>
<organism evidence="2">
    <name type="scientific">Culex pipiens</name>
    <name type="common">House mosquito</name>
    <dbReference type="NCBI Taxonomy" id="7175"/>
    <lineage>
        <taxon>Eukaryota</taxon>
        <taxon>Metazoa</taxon>
        <taxon>Ecdysozoa</taxon>
        <taxon>Arthropoda</taxon>
        <taxon>Hexapoda</taxon>
        <taxon>Insecta</taxon>
        <taxon>Pterygota</taxon>
        <taxon>Neoptera</taxon>
        <taxon>Endopterygota</taxon>
        <taxon>Diptera</taxon>
        <taxon>Nematocera</taxon>
        <taxon>Culicoidea</taxon>
        <taxon>Culicidae</taxon>
        <taxon>Culicinae</taxon>
        <taxon>Culicini</taxon>
        <taxon>Culex</taxon>
        <taxon>Culex</taxon>
    </lineage>
</organism>
<keyword evidence="1" id="KW-0472">Membrane</keyword>
<reference evidence="2" key="1">
    <citation type="submission" date="2021-05" db="EMBL/GenBank/DDBJ databases">
        <authorList>
            <person name="Alioto T."/>
            <person name="Alioto T."/>
            <person name="Gomez Garrido J."/>
        </authorList>
    </citation>
    <scope>NUCLEOTIDE SEQUENCE</scope>
</reference>
<dbReference type="EMBL" id="HBUE01325016">
    <property type="protein sequence ID" value="CAG6590361.1"/>
    <property type="molecule type" value="Transcribed_RNA"/>
</dbReference>
<evidence type="ECO:0000256" key="1">
    <source>
        <dbReference type="SAM" id="Phobius"/>
    </source>
</evidence>
<dbReference type="EMBL" id="HBUE01325021">
    <property type="protein sequence ID" value="CAG6590363.1"/>
    <property type="molecule type" value="Transcribed_RNA"/>
</dbReference>
<dbReference type="EMBL" id="HBUE01218453">
    <property type="protein sequence ID" value="CAG6538348.1"/>
    <property type="molecule type" value="Transcribed_RNA"/>
</dbReference>
<dbReference type="EMBL" id="HBUE01218444">
    <property type="protein sequence ID" value="CAG6538344.1"/>
    <property type="molecule type" value="Transcribed_RNA"/>
</dbReference>
<proteinExistence type="predicted"/>